<reference evidence="2" key="1">
    <citation type="journal article" date="2011" name="MBio">
        <title>Novel metabolic attributes of the genus Cyanothece, comprising a group of unicellular nitrogen-fixing Cyanobacteria.</title>
        <authorList>
            <person name="Bandyopadhyay A."/>
            <person name="Elvitigala T."/>
            <person name="Welsh E."/>
            <person name="Stockel J."/>
            <person name="Liberton M."/>
            <person name="Min H."/>
            <person name="Sherman L.A."/>
            <person name="Pakrasi H.B."/>
        </authorList>
    </citation>
    <scope>NUCLEOTIDE SEQUENCE [LARGE SCALE GENOMIC DNA]</scope>
    <source>
        <strain evidence="2">PCC 7822</strain>
    </source>
</reference>
<organism evidence="1 2">
    <name type="scientific">Gloeothece verrucosa (strain PCC 7822)</name>
    <name type="common">Cyanothece sp. (strain PCC 7822)</name>
    <dbReference type="NCBI Taxonomy" id="497965"/>
    <lineage>
        <taxon>Bacteria</taxon>
        <taxon>Bacillati</taxon>
        <taxon>Cyanobacteriota</taxon>
        <taxon>Cyanophyceae</taxon>
        <taxon>Oscillatoriophycideae</taxon>
        <taxon>Chroococcales</taxon>
        <taxon>Aphanothecaceae</taxon>
        <taxon>Gloeothece</taxon>
        <taxon>Gloeothece verrucosa</taxon>
    </lineage>
</organism>
<sequence length="43" mass="5335">MALLASWGELYSVLQKYFWWVTAWIKYYRFFIKMIPTPNPPYD</sequence>
<dbReference type="KEGG" id="cyj:Cyan7822_0164"/>
<keyword evidence="2" id="KW-1185">Reference proteome</keyword>
<accession>E0UIM1</accession>
<dbReference type="Proteomes" id="UP000008206">
    <property type="component" value="Chromosome"/>
</dbReference>
<proteinExistence type="predicted"/>
<dbReference type="HOGENOM" id="CLU_3232504_0_0_3"/>
<gene>
    <name evidence="1" type="ordered locus">Cyan7822_0164</name>
</gene>
<dbReference type="STRING" id="497965.Cyan7822_0164"/>
<evidence type="ECO:0000313" key="1">
    <source>
        <dbReference type="EMBL" id="ADN12215.1"/>
    </source>
</evidence>
<name>E0UIM1_GLOV7</name>
<protein>
    <submittedName>
        <fullName evidence="1">Uncharacterized protein</fullName>
    </submittedName>
</protein>
<dbReference type="EMBL" id="CP002198">
    <property type="protein sequence ID" value="ADN12215.1"/>
    <property type="molecule type" value="Genomic_DNA"/>
</dbReference>
<evidence type="ECO:0000313" key="2">
    <source>
        <dbReference type="Proteomes" id="UP000008206"/>
    </source>
</evidence>
<dbReference type="AlphaFoldDB" id="E0UIM1"/>